<keyword evidence="12 20" id="KW-0675">Receptor</keyword>
<evidence type="ECO:0000256" key="13">
    <source>
        <dbReference type="ARBA" id="ARBA00023237"/>
    </source>
</evidence>
<evidence type="ECO:0000256" key="1">
    <source>
        <dbReference type="ARBA" id="ARBA00004571"/>
    </source>
</evidence>
<evidence type="ECO:0000313" key="20">
    <source>
        <dbReference type="EMBL" id="OYD48400.1"/>
    </source>
</evidence>
<sequence>MTYRRTALRSPASPSCTFAPTALGLACLLACAAAQAQGTGDATATSAQLADVTVRATALEDAADLQLRRPVNAGALGERSALETPYSSRVVTAETIEQTAPNKLGDLFFTDASVSDNSASVGAWASYLTVRGLDLDWQNAYRIDGRPFISYVTTLPYEHMEQVELLKGATGFMYGFGSPGGLVNYVTKKPPASAAAAERSVGLGINSKSLWRAHADLGGRAGEEGRWGYRLNATHEQGSTFNDGHLRRNAVSLALDARLTRDLSWEFQSLYQDRLSRDAEPTITTASLAGTRLPSPIANDNGRLVGPGNFADNTFQYVSTGLKYQIAPDWQLRSSYSYSGTRTRRNETVLDLLDAAGNYRNDRSDYGESYQFRHLDAVLQGRLVTGGLQHQIVAGAAWQEQANDYSANGFYGTVGTGNLGSQNTLGYISQGDLASLGLFRAVEVTQKAVFVSDTIALSPQWSVLAGLRYTHYTQRGFGTNGAETSRYSQSGVITPSLALMHHLTPQTMAYASFVEALQPGTSVSNPAYTNYGALLDPLKSRQYEVGIKTEQASWAATAALFRIEKKAEYVAVNGGASTVVQDGQSTFQGLELGATARLGAQWRLGGSLMLLDSEYGRGNAHTGNRVVGAPKTVATAQLAYRVAQVPGLQLTAGIKHTGNTPLRPSGELSTPAFTLLNLGATYDTLMGGYATTWRASINNAADKKYWLYQYANYVKAGDPRTFNLSATVRF</sequence>
<evidence type="ECO:0000256" key="4">
    <source>
        <dbReference type="ARBA" id="ARBA00022452"/>
    </source>
</evidence>
<gene>
    <name evidence="20" type="ORF">CBY09_20450</name>
</gene>
<evidence type="ECO:0000259" key="19">
    <source>
        <dbReference type="Pfam" id="PF07715"/>
    </source>
</evidence>
<comment type="similarity">
    <text evidence="2 14 16">Belongs to the TonB-dependent receptor family.</text>
</comment>
<comment type="caution">
    <text evidence="20">The sequence shown here is derived from an EMBL/GenBank/DDBJ whole genome shotgun (WGS) entry which is preliminary data.</text>
</comment>
<keyword evidence="8" id="KW-0408">Iron</keyword>
<evidence type="ECO:0000256" key="3">
    <source>
        <dbReference type="ARBA" id="ARBA00022448"/>
    </source>
</evidence>
<keyword evidence="11 14" id="KW-0472">Membrane</keyword>
<keyword evidence="13 14" id="KW-0998">Cell outer membrane</keyword>
<evidence type="ECO:0000256" key="9">
    <source>
        <dbReference type="ARBA" id="ARBA00023065"/>
    </source>
</evidence>
<accession>A0A235EHD3</accession>
<feature type="short sequence motif" description="TonB C-terminal box" evidence="15">
    <location>
        <begin position="713"/>
        <end position="730"/>
    </location>
</feature>
<keyword evidence="9" id="KW-0406">Ion transport</keyword>
<evidence type="ECO:0000256" key="10">
    <source>
        <dbReference type="ARBA" id="ARBA00023077"/>
    </source>
</evidence>
<dbReference type="Pfam" id="PF07715">
    <property type="entry name" value="Plug"/>
    <property type="match status" value="1"/>
</dbReference>
<keyword evidence="4 14" id="KW-1134">Transmembrane beta strand</keyword>
<dbReference type="Proteomes" id="UP000215441">
    <property type="component" value="Unassembled WGS sequence"/>
</dbReference>
<dbReference type="InterPro" id="IPR010105">
    <property type="entry name" value="TonB_sidphr_rcpt"/>
</dbReference>
<keyword evidence="5" id="KW-0410">Iron transport</keyword>
<dbReference type="SUPFAM" id="SSF56935">
    <property type="entry name" value="Porins"/>
    <property type="match status" value="1"/>
</dbReference>
<dbReference type="EMBL" id="NOIG01000012">
    <property type="protein sequence ID" value="OYD48400.1"/>
    <property type="molecule type" value="Genomic_DNA"/>
</dbReference>
<dbReference type="PROSITE" id="PS51257">
    <property type="entry name" value="PROKAR_LIPOPROTEIN"/>
    <property type="match status" value="1"/>
</dbReference>
<evidence type="ECO:0000313" key="21">
    <source>
        <dbReference type="Proteomes" id="UP000215441"/>
    </source>
</evidence>
<dbReference type="InterPro" id="IPR010917">
    <property type="entry name" value="TonB_rcpt_CS"/>
</dbReference>
<dbReference type="InterPro" id="IPR037066">
    <property type="entry name" value="Plug_dom_sf"/>
</dbReference>
<dbReference type="InterPro" id="IPR036942">
    <property type="entry name" value="Beta-barrel_TonB_sf"/>
</dbReference>
<keyword evidence="7 17" id="KW-0732">Signal</keyword>
<feature type="domain" description="TonB-dependent receptor-like beta-barrel" evidence="18">
    <location>
        <begin position="289"/>
        <end position="699"/>
    </location>
</feature>
<dbReference type="InterPro" id="IPR000531">
    <property type="entry name" value="Beta-barrel_TonB"/>
</dbReference>
<dbReference type="AlphaFoldDB" id="A0A235EHD3"/>
<dbReference type="InterPro" id="IPR012910">
    <property type="entry name" value="Plug_dom"/>
</dbReference>
<evidence type="ECO:0000256" key="16">
    <source>
        <dbReference type="RuleBase" id="RU003357"/>
    </source>
</evidence>
<dbReference type="CDD" id="cd01347">
    <property type="entry name" value="ligand_gated_channel"/>
    <property type="match status" value="1"/>
</dbReference>
<keyword evidence="10 16" id="KW-0798">TonB box</keyword>
<dbReference type="Pfam" id="PF00593">
    <property type="entry name" value="TonB_dep_Rec_b-barrel"/>
    <property type="match status" value="1"/>
</dbReference>
<dbReference type="PANTHER" id="PTHR32552:SF82">
    <property type="entry name" value="FCUA PROTEIN"/>
    <property type="match status" value="1"/>
</dbReference>
<dbReference type="Gene3D" id="2.170.130.10">
    <property type="entry name" value="TonB-dependent receptor, plug domain"/>
    <property type="match status" value="1"/>
</dbReference>
<evidence type="ECO:0000256" key="6">
    <source>
        <dbReference type="ARBA" id="ARBA00022692"/>
    </source>
</evidence>
<dbReference type="NCBIfam" id="TIGR01783">
    <property type="entry name" value="TonB-siderophor"/>
    <property type="match status" value="1"/>
</dbReference>
<dbReference type="RefSeq" id="WP_094291403.1">
    <property type="nucleotide sequence ID" value="NZ_NOIG01000012.1"/>
</dbReference>
<feature type="domain" description="TonB-dependent receptor plug" evidence="19">
    <location>
        <begin position="82"/>
        <end position="181"/>
    </location>
</feature>
<protein>
    <submittedName>
        <fullName evidence="20">TonB-dependent siderophore receptor</fullName>
    </submittedName>
</protein>
<evidence type="ECO:0000256" key="7">
    <source>
        <dbReference type="ARBA" id="ARBA00022729"/>
    </source>
</evidence>
<reference evidence="20 21" key="1">
    <citation type="submission" date="2017-07" db="EMBL/GenBank/DDBJ databases">
        <title>Acidovorax KNDSW TSA 6 genome sequence and assembly.</title>
        <authorList>
            <person name="Mayilraj S."/>
        </authorList>
    </citation>
    <scope>NUCLEOTIDE SEQUENCE [LARGE SCALE GENOMIC DNA]</scope>
    <source>
        <strain evidence="20 21">KNDSW-TSA6</strain>
    </source>
</reference>
<evidence type="ECO:0000256" key="12">
    <source>
        <dbReference type="ARBA" id="ARBA00023170"/>
    </source>
</evidence>
<dbReference type="OrthoDB" id="8732650at2"/>
<evidence type="ECO:0000256" key="15">
    <source>
        <dbReference type="PROSITE-ProRule" id="PRU10144"/>
    </source>
</evidence>
<dbReference type="PANTHER" id="PTHR32552">
    <property type="entry name" value="FERRICHROME IRON RECEPTOR-RELATED"/>
    <property type="match status" value="1"/>
</dbReference>
<evidence type="ECO:0000256" key="11">
    <source>
        <dbReference type="ARBA" id="ARBA00023136"/>
    </source>
</evidence>
<evidence type="ECO:0000256" key="5">
    <source>
        <dbReference type="ARBA" id="ARBA00022496"/>
    </source>
</evidence>
<dbReference type="GO" id="GO:0015891">
    <property type="term" value="P:siderophore transport"/>
    <property type="evidence" value="ECO:0007669"/>
    <property type="project" value="InterPro"/>
</dbReference>
<dbReference type="GO" id="GO:0009279">
    <property type="term" value="C:cell outer membrane"/>
    <property type="evidence" value="ECO:0007669"/>
    <property type="project" value="UniProtKB-SubCell"/>
</dbReference>
<evidence type="ECO:0000256" key="14">
    <source>
        <dbReference type="PROSITE-ProRule" id="PRU01360"/>
    </source>
</evidence>
<name>A0A235EHD3_9BURK</name>
<evidence type="ECO:0000256" key="17">
    <source>
        <dbReference type="SAM" id="SignalP"/>
    </source>
</evidence>
<evidence type="ECO:0000256" key="8">
    <source>
        <dbReference type="ARBA" id="ARBA00023004"/>
    </source>
</evidence>
<organism evidence="20 21">
    <name type="scientific">Acidovorax kalamii</name>
    <dbReference type="NCBI Taxonomy" id="2004485"/>
    <lineage>
        <taxon>Bacteria</taxon>
        <taxon>Pseudomonadati</taxon>
        <taxon>Pseudomonadota</taxon>
        <taxon>Betaproteobacteria</taxon>
        <taxon>Burkholderiales</taxon>
        <taxon>Comamonadaceae</taxon>
        <taxon>Acidovorax</taxon>
    </lineage>
</organism>
<evidence type="ECO:0000256" key="2">
    <source>
        <dbReference type="ARBA" id="ARBA00009810"/>
    </source>
</evidence>
<feature type="signal peptide" evidence="17">
    <location>
        <begin position="1"/>
        <end position="36"/>
    </location>
</feature>
<keyword evidence="3 14" id="KW-0813">Transport</keyword>
<comment type="subcellular location">
    <subcellularLocation>
        <location evidence="1 14">Cell outer membrane</location>
        <topology evidence="1 14">Multi-pass membrane protein</topology>
    </subcellularLocation>
</comment>
<dbReference type="PROSITE" id="PS52016">
    <property type="entry name" value="TONB_DEPENDENT_REC_3"/>
    <property type="match status" value="1"/>
</dbReference>
<feature type="chain" id="PRO_5012579271" evidence="17">
    <location>
        <begin position="37"/>
        <end position="730"/>
    </location>
</feature>
<keyword evidence="21" id="KW-1185">Reference proteome</keyword>
<dbReference type="GO" id="GO:0015344">
    <property type="term" value="F:siderophore uptake transmembrane transporter activity"/>
    <property type="evidence" value="ECO:0007669"/>
    <property type="project" value="TreeGrafter"/>
</dbReference>
<dbReference type="Gene3D" id="2.40.170.20">
    <property type="entry name" value="TonB-dependent receptor, beta-barrel domain"/>
    <property type="match status" value="1"/>
</dbReference>
<keyword evidence="6 14" id="KW-0812">Transmembrane</keyword>
<proteinExistence type="inferred from homology"/>
<dbReference type="PROSITE" id="PS01156">
    <property type="entry name" value="TONB_DEPENDENT_REC_2"/>
    <property type="match status" value="1"/>
</dbReference>
<evidence type="ECO:0000259" key="18">
    <source>
        <dbReference type="Pfam" id="PF00593"/>
    </source>
</evidence>
<dbReference type="InterPro" id="IPR039426">
    <property type="entry name" value="TonB-dep_rcpt-like"/>
</dbReference>
<dbReference type="GO" id="GO:0038023">
    <property type="term" value="F:signaling receptor activity"/>
    <property type="evidence" value="ECO:0007669"/>
    <property type="project" value="InterPro"/>
</dbReference>